<protein>
    <submittedName>
        <fullName evidence="1">Nucleotidyltransferase family protein</fullName>
    </submittedName>
</protein>
<dbReference type="Proteomes" id="UP000287447">
    <property type="component" value="Unassembled WGS sequence"/>
</dbReference>
<gene>
    <name evidence="1" type="ORF">EOI86_09725</name>
</gene>
<name>A0A437QY86_9PROT</name>
<keyword evidence="2" id="KW-1185">Reference proteome</keyword>
<proteinExistence type="predicted"/>
<evidence type="ECO:0000313" key="1">
    <source>
        <dbReference type="EMBL" id="RVU39488.1"/>
    </source>
</evidence>
<organism evidence="1 2">
    <name type="scientific">Hwanghaeella grinnelliae</name>
    <dbReference type="NCBI Taxonomy" id="2500179"/>
    <lineage>
        <taxon>Bacteria</taxon>
        <taxon>Pseudomonadati</taxon>
        <taxon>Pseudomonadota</taxon>
        <taxon>Alphaproteobacteria</taxon>
        <taxon>Rhodospirillales</taxon>
        <taxon>Rhodospirillaceae</taxon>
        <taxon>Hwanghaeella</taxon>
    </lineage>
</organism>
<dbReference type="PANTHER" id="PTHR39166:SF1">
    <property type="entry name" value="BLL1166 PROTEIN"/>
    <property type="match status" value="1"/>
</dbReference>
<dbReference type="OrthoDB" id="9805247at2"/>
<dbReference type="Pfam" id="PF06042">
    <property type="entry name" value="NTP_transf_6"/>
    <property type="match status" value="1"/>
</dbReference>
<sequence>MTIELEDDRQKLTRVLLGASWHAEVLETVWQACGDDAWIGAGFVRNAAWDDLHGRSPEAPEDVDILIHDPTDTGDREAALERDLATRLPAVPWSVRNQARMHLKHGDAPYSGLAEAMRRWPETATAVAVRMDGAQGLWILAPFGLGDLMRGVLRPGEDSARCRKAFQERVTRKGWLDRWPGLSVEEPWPVDLSDFEEK</sequence>
<dbReference type="GO" id="GO:0016740">
    <property type="term" value="F:transferase activity"/>
    <property type="evidence" value="ECO:0007669"/>
    <property type="project" value="UniProtKB-KW"/>
</dbReference>
<dbReference type="EMBL" id="SADE01000001">
    <property type="protein sequence ID" value="RVU39488.1"/>
    <property type="molecule type" value="Genomic_DNA"/>
</dbReference>
<keyword evidence="1" id="KW-0808">Transferase</keyword>
<accession>A0A437QY86</accession>
<comment type="caution">
    <text evidence="1">The sequence shown here is derived from an EMBL/GenBank/DDBJ whole genome shotgun (WGS) entry which is preliminary data.</text>
</comment>
<dbReference type="RefSeq" id="WP_127764859.1">
    <property type="nucleotide sequence ID" value="NZ_SADE01000001.1"/>
</dbReference>
<reference evidence="2" key="1">
    <citation type="submission" date="2019-01" db="EMBL/GenBank/DDBJ databases">
        <title>Gri0909 isolated from a small marine red alga.</title>
        <authorList>
            <person name="Kim J."/>
            <person name="Jeong S.E."/>
            <person name="Jeon C.O."/>
        </authorList>
    </citation>
    <scope>NUCLEOTIDE SEQUENCE [LARGE SCALE GENOMIC DNA]</scope>
    <source>
        <strain evidence="2">Gri0909</strain>
    </source>
</reference>
<evidence type="ECO:0000313" key="2">
    <source>
        <dbReference type="Proteomes" id="UP000287447"/>
    </source>
</evidence>
<dbReference type="AlphaFoldDB" id="A0A437QY86"/>
<dbReference type="PANTHER" id="PTHR39166">
    <property type="entry name" value="BLL1166 PROTEIN"/>
    <property type="match status" value="1"/>
</dbReference>
<dbReference type="InterPro" id="IPR009267">
    <property type="entry name" value="NTP_transf_6"/>
</dbReference>